<feature type="region of interest" description="Disordered" evidence="1">
    <location>
        <begin position="1"/>
        <end position="42"/>
    </location>
</feature>
<reference evidence="2" key="2">
    <citation type="submission" date="2022-10" db="EMBL/GenBank/DDBJ databases">
        <authorList>
            <consortium name="ENA_rothamsted_submissions"/>
            <consortium name="culmorum"/>
            <person name="King R."/>
        </authorList>
    </citation>
    <scope>NUCLEOTIDE SEQUENCE</scope>
</reference>
<feature type="compositionally biased region" description="Polar residues" evidence="1">
    <location>
        <begin position="216"/>
        <end position="225"/>
    </location>
</feature>
<evidence type="ECO:0000256" key="1">
    <source>
        <dbReference type="SAM" id="MobiDB-lite"/>
    </source>
</evidence>
<evidence type="ECO:0000313" key="3">
    <source>
        <dbReference type="Proteomes" id="UP001153714"/>
    </source>
</evidence>
<organism evidence="2 3">
    <name type="scientific">Diatraea saccharalis</name>
    <name type="common">sugarcane borer</name>
    <dbReference type="NCBI Taxonomy" id="40085"/>
    <lineage>
        <taxon>Eukaryota</taxon>
        <taxon>Metazoa</taxon>
        <taxon>Ecdysozoa</taxon>
        <taxon>Arthropoda</taxon>
        <taxon>Hexapoda</taxon>
        <taxon>Insecta</taxon>
        <taxon>Pterygota</taxon>
        <taxon>Neoptera</taxon>
        <taxon>Endopterygota</taxon>
        <taxon>Lepidoptera</taxon>
        <taxon>Glossata</taxon>
        <taxon>Ditrysia</taxon>
        <taxon>Pyraloidea</taxon>
        <taxon>Crambidae</taxon>
        <taxon>Crambinae</taxon>
        <taxon>Diatraea</taxon>
    </lineage>
</organism>
<dbReference type="EMBL" id="OU893333">
    <property type="protein sequence ID" value="CAG9788758.1"/>
    <property type="molecule type" value="Genomic_DNA"/>
</dbReference>
<dbReference type="AlphaFoldDB" id="A0A9N9WC85"/>
<protein>
    <submittedName>
        <fullName evidence="2">Uncharacterized protein</fullName>
    </submittedName>
</protein>
<reference evidence="2" key="1">
    <citation type="submission" date="2021-12" db="EMBL/GenBank/DDBJ databases">
        <authorList>
            <person name="King R."/>
        </authorList>
    </citation>
    <scope>NUCLEOTIDE SEQUENCE</scope>
</reference>
<dbReference type="Proteomes" id="UP001153714">
    <property type="component" value="Chromosome 2"/>
</dbReference>
<feature type="region of interest" description="Disordered" evidence="1">
    <location>
        <begin position="206"/>
        <end position="227"/>
    </location>
</feature>
<feature type="compositionally biased region" description="Polar residues" evidence="1">
    <location>
        <begin position="9"/>
        <end position="38"/>
    </location>
</feature>
<keyword evidence="3" id="KW-1185">Reference proteome</keyword>
<sequence length="600" mass="68639">MLTILPFPSNRNSQETNPTSVQSSIGDSNIKNNMPQNKNRNKITVKKQQQLKKLEELANKYSERNQKYKGELKNNTRKSVDKSQIPIPKKTMFTQQQEPECDTNSVLEKVAKDEMKVDKTKINVIKTSRKPLKEKKVIEIKVNKKEIKKYETRNDTKLKLMKETSMSLDSLEDSQPITDIDKNRQSIGINTEFVCPCVPCVIYDNTDPKPRKSKNTNKIVSQTETDAQKLEEPKVQLLYQNLTMVSSCDIGAKHKNEENVSRQGDDDIIINNFENTSNTESISNVLGNKSESSKGVNVIRSDYDVNSLENKLSEGVPDLLTEHIEENYEHDISNDYCNEDHNKYEDYDGNNEVQDILCRHGSGDTYTKFSDNSANLEEFINMTDKMMSSHYAEDKFLEKEVETLHTPRTNSLDAIKDTSSENNNPLLLEPSKPSFSDTLEILKTDLKVLMEGAGGDVIITPQEPNKGEIPKPNTNVCDMEHITVYQLNVFEEKKAKENPLKNVSSEFKLPSISETNRPHRKVSCNKLRMQKLYKPHKKYTMLGEQNRANTEYQTFIVKDNADDNSDGHSITSEAPPLKLPRIENKRLGYDNPFPKFHFIP</sequence>
<accession>A0A9N9WC85</accession>
<evidence type="ECO:0000313" key="2">
    <source>
        <dbReference type="EMBL" id="CAG9788758.1"/>
    </source>
</evidence>
<feature type="region of interest" description="Disordered" evidence="1">
    <location>
        <begin position="412"/>
        <end position="431"/>
    </location>
</feature>
<dbReference type="OrthoDB" id="10066537at2759"/>
<name>A0A9N9WC85_9NEOP</name>
<gene>
    <name evidence="2" type="ORF">DIATSA_LOCUS6544</name>
</gene>
<proteinExistence type="predicted"/>